<evidence type="ECO:0000259" key="2">
    <source>
        <dbReference type="Pfam" id="PF12697"/>
    </source>
</evidence>
<dbReference type="Gene3D" id="3.40.50.1820">
    <property type="entry name" value="alpha/beta hydrolase"/>
    <property type="match status" value="1"/>
</dbReference>
<evidence type="ECO:0000256" key="1">
    <source>
        <dbReference type="SAM" id="MobiDB-lite"/>
    </source>
</evidence>
<dbReference type="Proteomes" id="UP001481413">
    <property type="component" value="Unassembled WGS sequence"/>
</dbReference>
<dbReference type="EMBL" id="BAABWH010000001">
    <property type="protein sequence ID" value="GAA6144237.1"/>
    <property type="molecule type" value="Genomic_DNA"/>
</dbReference>
<gene>
    <name evidence="3" type="ORF">NBRC116585_03540</name>
</gene>
<dbReference type="RefSeq" id="WP_353293172.1">
    <property type="nucleotide sequence ID" value="NZ_BAABWH010000001.1"/>
</dbReference>
<organism evidence="3 4">
    <name type="scientific">Thalassolituus maritimus</name>
    <dbReference type="NCBI Taxonomy" id="484498"/>
    <lineage>
        <taxon>Bacteria</taxon>
        <taxon>Pseudomonadati</taxon>
        <taxon>Pseudomonadota</taxon>
        <taxon>Gammaproteobacteria</taxon>
        <taxon>Oceanospirillales</taxon>
        <taxon>Oceanospirillaceae</taxon>
        <taxon>Thalassolituus</taxon>
    </lineage>
</organism>
<dbReference type="SUPFAM" id="SSF53474">
    <property type="entry name" value="alpha/beta-Hydrolases"/>
    <property type="match status" value="1"/>
</dbReference>
<dbReference type="InterPro" id="IPR029058">
    <property type="entry name" value="AB_hydrolase_fold"/>
</dbReference>
<accession>A0ABP9ZVR3</accession>
<keyword evidence="4" id="KW-1185">Reference proteome</keyword>
<name>A0ABP9ZVR3_9GAMM</name>
<keyword evidence="3" id="KW-0378">Hydrolase</keyword>
<dbReference type="Pfam" id="PF12697">
    <property type="entry name" value="Abhydrolase_6"/>
    <property type="match status" value="1"/>
</dbReference>
<protein>
    <submittedName>
        <fullName evidence="3">Alpha/beta fold hydrolase</fullName>
    </submittedName>
</protein>
<evidence type="ECO:0000313" key="3">
    <source>
        <dbReference type="EMBL" id="GAA6144237.1"/>
    </source>
</evidence>
<proteinExistence type="predicted"/>
<feature type="domain" description="AB hydrolase-1" evidence="2">
    <location>
        <begin position="26"/>
        <end position="155"/>
    </location>
</feature>
<sequence length="291" mass="31580">MTILGHPNSPWEKISGQNKPGTPVWLWLPGWGFSGHIFRDLFDALDGEHWIADYRSVDSEFVDMAQHLLTTAPVAESRIWVGWSLGGALAMRAVTRNTESPPSSAQDRVITLATGDRFIRPDSLQEGSLQRDSVQEAAPTEGTPLQGMPKADFSAFREALIQSPNAGIKRFTGLCAKGADDPRNLMRDLSSTLYAADDSAIQTLNWLEYTALTANQSEHTLNTQAVDALHIYGTHDALNPIKMTPALCSPGKSHCFFLETAGRQHLLDTLQSVAANIASASIKPGGIDAKS</sequence>
<dbReference type="InterPro" id="IPR000073">
    <property type="entry name" value="AB_hydrolase_1"/>
</dbReference>
<evidence type="ECO:0000313" key="4">
    <source>
        <dbReference type="Proteomes" id="UP001481413"/>
    </source>
</evidence>
<feature type="region of interest" description="Disordered" evidence="1">
    <location>
        <begin position="124"/>
        <end position="147"/>
    </location>
</feature>
<comment type="caution">
    <text evidence="3">The sequence shown here is derived from an EMBL/GenBank/DDBJ whole genome shotgun (WGS) entry which is preliminary data.</text>
</comment>
<reference evidence="3 4" key="1">
    <citation type="submission" date="2024-04" db="EMBL/GenBank/DDBJ databases">
        <title>Draft genome sequence of Thalassolituus maritimus NBRC 116585.</title>
        <authorList>
            <person name="Miyakawa T."/>
            <person name="Kusuya Y."/>
            <person name="Miura T."/>
        </authorList>
    </citation>
    <scope>NUCLEOTIDE SEQUENCE [LARGE SCALE GENOMIC DNA]</scope>
    <source>
        <strain evidence="3 4">5NW40-0001</strain>
    </source>
</reference>
<dbReference type="GO" id="GO:0016787">
    <property type="term" value="F:hydrolase activity"/>
    <property type="evidence" value="ECO:0007669"/>
    <property type="project" value="UniProtKB-KW"/>
</dbReference>